<keyword evidence="5" id="KW-0963">Cytoplasm</keyword>
<dbReference type="GO" id="GO:0005886">
    <property type="term" value="C:plasma membrane"/>
    <property type="evidence" value="ECO:0007669"/>
    <property type="project" value="UniProtKB-SubCell"/>
</dbReference>
<dbReference type="GO" id="GO:0044782">
    <property type="term" value="P:cilium organization"/>
    <property type="evidence" value="ECO:0007669"/>
    <property type="project" value="TreeGrafter"/>
</dbReference>
<accession>A0A8C9U3U7</accession>
<keyword evidence="8" id="KW-0970">Cilium biogenesis/degradation</keyword>
<dbReference type="GO" id="GO:0097541">
    <property type="term" value="C:axonemal basal plate"/>
    <property type="evidence" value="ECO:0007669"/>
    <property type="project" value="TreeGrafter"/>
</dbReference>
<comment type="subcellular location">
    <subcellularLocation>
        <location evidence="1">Cell membrane</location>
    </subcellularLocation>
    <subcellularLocation>
        <location evidence="2">Cytoplasm</location>
        <location evidence="2">Cytoskeleton</location>
        <location evidence="2">Cilium axoneme</location>
    </subcellularLocation>
</comment>
<protein>
    <submittedName>
        <fullName evidence="14">WD repeat containing planar cell polarity effector</fullName>
    </submittedName>
</protein>
<keyword evidence="7" id="KW-0677">Repeat</keyword>
<dbReference type="Proteomes" id="UP000694397">
    <property type="component" value="Chromosome 4"/>
</dbReference>
<evidence type="ECO:0000256" key="2">
    <source>
        <dbReference type="ARBA" id="ARBA00004430"/>
    </source>
</evidence>
<comment type="similarity">
    <text evidence="3">Belongs to the WD repeat fritz family.</text>
</comment>
<reference evidence="14 15" key="1">
    <citation type="submission" date="2019-04" db="EMBL/GenBank/DDBJ databases">
        <authorList>
            <consortium name="Wellcome Sanger Institute Data Sharing"/>
        </authorList>
    </citation>
    <scope>NUCLEOTIDE SEQUENCE [LARGE SCALE GENOMIC DNA]</scope>
</reference>
<dbReference type="KEGG" id="sfm:108927008"/>
<evidence type="ECO:0000313" key="14">
    <source>
        <dbReference type="Ensembl" id="ENSSFOP00015059352.1"/>
    </source>
</evidence>
<evidence type="ECO:0000256" key="10">
    <source>
        <dbReference type="ARBA" id="ARBA00023136"/>
    </source>
</evidence>
<dbReference type="GeneTree" id="ENSGT00390000016551"/>
<keyword evidence="6" id="KW-0853">WD repeat</keyword>
<proteinExistence type="inferred from homology"/>
<evidence type="ECO:0000256" key="12">
    <source>
        <dbReference type="ARBA" id="ARBA00023273"/>
    </source>
</evidence>
<dbReference type="OrthoDB" id="10013020at2759"/>
<evidence type="ECO:0000256" key="1">
    <source>
        <dbReference type="ARBA" id="ARBA00004236"/>
    </source>
</evidence>
<reference evidence="14" key="3">
    <citation type="submission" date="2025-09" db="UniProtKB">
        <authorList>
            <consortium name="Ensembl"/>
        </authorList>
    </citation>
    <scope>IDENTIFICATION</scope>
</reference>
<sequence>MAFCLAELHLWSCRSSLKVADTDIGTYQFYDKGEPGGPEEHHFYREKQQFAEARGYTWTPGNQRPEKLRDSLKELEELLQTSTCVHCRWRSKRSCQLLLNSGLLITLNLSGPQLDRVFVDRTLVGRLPGSSISDAVMTDRLLLLTFTEKNQVCLVHLSRHVQGSPELGPRFEKLSPSELKVCCVDLPGLPGRRLDRRVHLNSVQDMALCWWAAVDNEAWPWSPVSSQEDRANLVLLACGVGAGGGLKVLSCVRTEGDPLDCRFSLRQPYRVLTAELAEGGESVRSCAYECARGRPQRLSADRVPVAARPVSCSRDPGEGRLLLGLRDSSLLLADGGSGRRVGTRTPMLPSLLAWHPTGALLVAAGAQGELQCFDAGLTPMGLQLLTEDSAPPAGPTLQLSRHLRAAEGLAGLRWAAAASPPGAGADAPEVHDLLMLAFHGGPLAALRFRLGTLTGGQLGPAELVRQRLRYGQAGAAVELLGTMDWSIAGAECYGILATIMDHLFRVELDADAEAHMEAALGTFYAPRRPLSHTVVLEYRDPICKYARRFFHHLLRHQRFEKAFLLALDIGARDLFMDIHHAARDRGELVLAHVAKRKAKEIDAEPVAGGEEEPRLQGGKKYGVESAQPWSGSSEGSRLPGGSAKTVAPCSSAFGGSLDQQQKGTRPEAVTADPTWPWRRAETDLVDGEGQAPGESGSLKVVHFGLV</sequence>
<evidence type="ECO:0000256" key="7">
    <source>
        <dbReference type="ARBA" id="ARBA00022737"/>
    </source>
</evidence>
<evidence type="ECO:0000256" key="5">
    <source>
        <dbReference type="ARBA" id="ARBA00022490"/>
    </source>
</evidence>
<dbReference type="GeneID" id="108927008"/>
<dbReference type="GO" id="GO:0045184">
    <property type="term" value="P:establishment of protein localization"/>
    <property type="evidence" value="ECO:0007669"/>
    <property type="project" value="TreeGrafter"/>
</dbReference>
<dbReference type="Pfam" id="PF11768">
    <property type="entry name" value="Frtz"/>
    <property type="match status" value="1"/>
</dbReference>
<evidence type="ECO:0000256" key="11">
    <source>
        <dbReference type="ARBA" id="ARBA00023212"/>
    </source>
</evidence>
<keyword evidence="4" id="KW-1003">Cell membrane</keyword>
<evidence type="ECO:0000256" key="8">
    <source>
        <dbReference type="ARBA" id="ARBA00022794"/>
    </source>
</evidence>
<organism evidence="14 15">
    <name type="scientific">Scleropages formosus</name>
    <name type="common">Asian bonytongue</name>
    <name type="synonym">Osteoglossum formosum</name>
    <dbReference type="NCBI Taxonomy" id="113540"/>
    <lineage>
        <taxon>Eukaryota</taxon>
        <taxon>Metazoa</taxon>
        <taxon>Chordata</taxon>
        <taxon>Craniata</taxon>
        <taxon>Vertebrata</taxon>
        <taxon>Euteleostomi</taxon>
        <taxon>Actinopterygii</taxon>
        <taxon>Neopterygii</taxon>
        <taxon>Teleostei</taxon>
        <taxon>Osteoglossocephala</taxon>
        <taxon>Osteoglossomorpha</taxon>
        <taxon>Osteoglossiformes</taxon>
        <taxon>Osteoglossidae</taxon>
        <taxon>Scleropages</taxon>
    </lineage>
</organism>
<dbReference type="GO" id="GO:0007399">
    <property type="term" value="P:nervous system development"/>
    <property type="evidence" value="ECO:0007669"/>
    <property type="project" value="TreeGrafter"/>
</dbReference>
<keyword evidence="15" id="KW-1185">Reference proteome</keyword>
<reference evidence="14" key="2">
    <citation type="submission" date="2025-08" db="UniProtKB">
        <authorList>
            <consortium name="Ensembl"/>
        </authorList>
    </citation>
    <scope>IDENTIFICATION</scope>
</reference>
<gene>
    <name evidence="14" type="primary">WDPCP</name>
    <name evidence="14" type="synonym">wdpcp</name>
</gene>
<evidence type="ECO:0000256" key="9">
    <source>
        <dbReference type="ARBA" id="ARBA00023069"/>
    </source>
</evidence>
<dbReference type="InterPro" id="IPR011047">
    <property type="entry name" value="Quinoprotein_ADH-like_sf"/>
</dbReference>
<dbReference type="Ensembl" id="ENSSFOT00015063925.1">
    <property type="protein sequence ID" value="ENSSFOP00015059352.1"/>
    <property type="gene ID" value="ENSSFOG00015027973.1"/>
</dbReference>
<evidence type="ECO:0000313" key="15">
    <source>
        <dbReference type="Proteomes" id="UP000694397"/>
    </source>
</evidence>
<feature type="region of interest" description="Disordered" evidence="13">
    <location>
        <begin position="602"/>
        <end position="678"/>
    </location>
</feature>
<evidence type="ECO:0000256" key="6">
    <source>
        <dbReference type="ARBA" id="ARBA00022574"/>
    </source>
</evidence>
<dbReference type="PANTHER" id="PTHR13667">
    <property type="entry name" value="HOMOLOC-13"/>
    <property type="match status" value="1"/>
</dbReference>
<dbReference type="AlphaFoldDB" id="A0A8C9U3U7"/>
<name>A0A8C9U3U7_SCLFO</name>
<dbReference type="RefSeq" id="XP_029107250.1">
    <property type="nucleotide sequence ID" value="XM_029251417.1"/>
</dbReference>
<keyword evidence="12" id="KW-0966">Cell projection</keyword>
<keyword evidence="11" id="KW-0206">Cytoskeleton</keyword>
<dbReference type="InterPro" id="IPR024511">
    <property type="entry name" value="Frtz"/>
</dbReference>
<dbReference type="PANTHER" id="PTHR13667:SF5">
    <property type="entry name" value="WD REPEAT-CONTAINING AND PLANAR CELL POLARITY EFFECTOR PROTEIN FRITZ HOMOLOG"/>
    <property type="match status" value="1"/>
</dbReference>
<evidence type="ECO:0000256" key="3">
    <source>
        <dbReference type="ARBA" id="ARBA00006059"/>
    </source>
</evidence>
<keyword evidence="9" id="KW-0969">Cilium</keyword>
<evidence type="ECO:0000256" key="4">
    <source>
        <dbReference type="ARBA" id="ARBA00022475"/>
    </source>
</evidence>
<dbReference type="CTD" id="51057"/>
<dbReference type="SUPFAM" id="SSF50998">
    <property type="entry name" value="Quinoprotein alcohol dehydrogenase-like"/>
    <property type="match status" value="1"/>
</dbReference>
<evidence type="ECO:0000256" key="13">
    <source>
        <dbReference type="SAM" id="MobiDB-lite"/>
    </source>
</evidence>
<keyword evidence="10" id="KW-0472">Membrane</keyword>